<keyword evidence="1" id="KW-0812">Transmembrane</keyword>
<keyword evidence="1" id="KW-0472">Membrane</keyword>
<evidence type="ECO:0000256" key="1">
    <source>
        <dbReference type="SAM" id="Phobius"/>
    </source>
</evidence>
<evidence type="ECO:0000313" key="2">
    <source>
        <dbReference type="EMBL" id="QDH07416.1"/>
    </source>
</evidence>
<dbReference type="EMBL" id="MK994775">
    <property type="protein sequence ID" value="QDH07416.1"/>
    <property type="molecule type" value="Genomic_DNA"/>
</dbReference>
<feature type="transmembrane region" description="Helical" evidence="1">
    <location>
        <begin position="7"/>
        <end position="29"/>
    </location>
</feature>
<proteinExistence type="predicted"/>
<accession>A0A513X0G2</accession>
<sequence length="56" mass="6169">MPQFSPMSWLFISFFLVVVVVMFCVGVWWGGLGAYKFGGFGKGGVFVANKVWSWGG</sequence>
<organism evidence="2">
    <name type="scientific">Monodontina vondembuschiana</name>
    <dbReference type="NCBI Taxonomy" id="2508272"/>
    <lineage>
        <taxon>Eukaryota</taxon>
        <taxon>Metazoa</taxon>
        <taxon>Spiralia</taxon>
        <taxon>Lophotrochozoa</taxon>
        <taxon>Mollusca</taxon>
        <taxon>Bivalvia</taxon>
        <taxon>Autobranchia</taxon>
        <taxon>Heteroconchia</taxon>
        <taxon>Palaeoheterodonta</taxon>
        <taxon>Unionida</taxon>
        <taxon>Unionoidea</taxon>
        <taxon>Unionidae</taxon>
        <taxon>Gonideinae</taxon>
        <taxon>Monodontina</taxon>
    </lineage>
</organism>
<keyword evidence="1" id="KW-1133">Transmembrane helix</keyword>
<gene>
    <name evidence="2" type="primary">atp8</name>
</gene>
<name>A0A513X0G2_9BIVA</name>
<keyword evidence="2" id="KW-0496">Mitochondrion</keyword>
<reference evidence="2" key="1">
    <citation type="journal article" date="2019" name="Heredity">
        <title>Mesozoic mitogenome rearrangements and freshwater mussel (Bivalvia: Unionoidea) macroevolution.</title>
        <authorList>
            <person name="Froufe E."/>
            <person name="Bolotov I."/>
            <person name="Aldridge D.C."/>
            <person name="Bogan A.E."/>
            <person name="Breton S."/>
            <person name="Gan H.M."/>
            <person name="Kovitvadhi U."/>
            <person name="Kovitvadhi S."/>
            <person name="Riccardi N."/>
            <person name="Secci-Petretto G."/>
            <person name="Sousa R."/>
            <person name="Teixeira A."/>
            <person name="Varandas S."/>
            <person name="Zanatta D."/>
            <person name="Zieritz A."/>
            <person name="Fonseca M.M."/>
            <person name="Lopes-Lima M."/>
        </authorList>
    </citation>
    <scope>NUCLEOTIDE SEQUENCE</scope>
    <source>
        <tissue evidence="2">Gonad tissue</tissue>
    </source>
</reference>
<protein>
    <submittedName>
        <fullName evidence="2">ATP synthase F0 subunit 8</fullName>
    </submittedName>
</protein>
<geneLocation type="mitochondrion" evidence="2"/>
<dbReference type="AlphaFoldDB" id="A0A513X0G2"/>